<dbReference type="AlphaFoldDB" id="A0A1C3K8I3"/>
<protein>
    <submittedName>
        <fullName evidence="1">RidA/YER057c/UK114 superfamily, group 2, YoaB-like protein</fullName>
    </submittedName>
</protein>
<dbReference type="InterPro" id="IPR035959">
    <property type="entry name" value="RutC-like_sf"/>
</dbReference>
<dbReference type="KEGG" id="odi:ODI_R1982"/>
<dbReference type="CDD" id="cd06150">
    <property type="entry name" value="YjgF_YER057c_UK114_like_2"/>
    <property type="match status" value="1"/>
</dbReference>
<gene>
    <name evidence="1" type="ORF">ODI_02098</name>
    <name evidence="2" type="ORF">ODI_R1982</name>
</gene>
<dbReference type="SUPFAM" id="SSF55298">
    <property type="entry name" value="YjgF-like"/>
    <property type="match status" value="1"/>
</dbReference>
<dbReference type="Gene3D" id="3.30.1330.40">
    <property type="entry name" value="RutC-like"/>
    <property type="match status" value="1"/>
</dbReference>
<reference evidence="1 3" key="1">
    <citation type="submission" date="2016-06" db="EMBL/GenBank/DDBJ databases">
        <authorList>
            <person name="Kjaerup R.B."/>
            <person name="Dalgaard T.S."/>
            <person name="Juul-Madsen H.R."/>
        </authorList>
    </citation>
    <scope>NUCLEOTIDE SEQUENCE [LARGE SCALE GENOMIC DNA]</scope>
    <source>
        <strain evidence="1">Orrdi1</strain>
    </source>
</reference>
<dbReference type="EMBL" id="FLRC01000056">
    <property type="protein sequence ID" value="SBT27806.1"/>
    <property type="molecule type" value="Genomic_DNA"/>
</dbReference>
<sequence>MNTDIQRIDTNARMSHVVVHNGVAYLAGSVAKDYAGGLRQQAAEALADIEQTLQTVGSNKSRILSAQIWLKDLSRDFKDMNAVWEAWLPEGAAPARATCQVDMADPAILIEIIVTAAV</sequence>
<dbReference type="InterPro" id="IPR035709">
    <property type="entry name" value="YoaB-like"/>
</dbReference>
<dbReference type="STRING" id="1851544.ODI_02098"/>
<keyword evidence="3" id="KW-1185">Reference proteome</keyword>
<dbReference type="Proteomes" id="UP000078558">
    <property type="component" value="Chromosome I"/>
</dbReference>
<evidence type="ECO:0000313" key="2">
    <source>
        <dbReference type="EMBL" id="SOE49299.1"/>
    </source>
</evidence>
<dbReference type="RefSeq" id="WP_067759996.1">
    <property type="nucleotide sequence ID" value="NZ_LT907988.1"/>
</dbReference>
<dbReference type="EMBL" id="LT907988">
    <property type="protein sequence ID" value="SOE49299.1"/>
    <property type="molecule type" value="Genomic_DNA"/>
</dbReference>
<evidence type="ECO:0000313" key="3">
    <source>
        <dbReference type="Proteomes" id="UP000078558"/>
    </source>
</evidence>
<dbReference type="PANTHER" id="PTHR47328:SF1">
    <property type="entry name" value="RUTC FAMILY PROTEIN YOAB"/>
    <property type="match status" value="1"/>
</dbReference>
<dbReference type="Pfam" id="PF01042">
    <property type="entry name" value="Ribonuc_L-PSP"/>
    <property type="match status" value="1"/>
</dbReference>
<evidence type="ECO:0000313" key="1">
    <source>
        <dbReference type="EMBL" id="SBT27806.1"/>
    </source>
</evidence>
<reference evidence="2 3" key="2">
    <citation type="submission" date="2017-08" db="EMBL/GenBank/DDBJ databases">
        <authorList>
            <person name="de Groot N.N."/>
        </authorList>
    </citation>
    <scope>NUCLEOTIDE SEQUENCE [LARGE SCALE GENOMIC DNA]</scope>
    <source>
        <strain evidence="2">Orrdi1</strain>
    </source>
</reference>
<organism evidence="1 3">
    <name type="scientific">Orrella dioscoreae</name>
    <dbReference type="NCBI Taxonomy" id="1851544"/>
    <lineage>
        <taxon>Bacteria</taxon>
        <taxon>Pseudomonadati</taxon>
        <taxon>Pseudomonadota</taxon>
        <taxon>Betaproteobacteria</taxon>
        <taxon>Burkholderiales</taxon>
        <taxon>Alcaligenaceae</taxon>
        <taxon>Orrella</taxon>
    </lineage>
</organism>
<name>A0A1C3K8I3_9BURK</name>
<proteinExistence type="predicted"/>
<dbReference type="PANTHER" id="PTHR47328">
    <property type="match status" value="1"/>
</dbReference>
<dbReference type="OrthoDB" id="6899345at2"/>
<accession>A0A1C3K8I3</accession>
<dbReference type="InterPro" id="IPR006175">
    <property type="entry name" value="YjgF/YER057c/UK114"/>
</dbReference>